<feature type="transmembrane region" description="Helical" evidence="1">
    <location>
        <begin position="34"/>
        <end position="56"/>
    </location>
</feature>
<reference evidence="2 3" key="1">
    <citation type="submission" date="2017-02" db="EMBL/GenBank/DDBJ databases">
        <title>Whole genome sequencing of Rhodanobacter lindaniclasticus DSM 17932.</title>
        <authorList>
            <person name="Kumar S."/>
            <person name="Patil P."/>
            <person name="Patil P.B."/>
        </authorList>
    </citation>
    <scope>NUCLEOTIDE SEQUENCE [LARGE SCALE GENOMIC DNA]</scope>
    <source>
        <strain evidence="2 3">DSM 17932</strain>
    </source>
</reference>
<evidence type="ECO:0000256" key="1">
    <source>
        <dbReference type="SAM" id="Phobius"/>
    </source>
</evidence>
<sequence>MQSAYHLLDRPILAGTGSSPEHSRAAAQSVLVPMLWLIAGGCAAATVDTAVAMAWWGPKGIAPEHILQGFASWFIGPRAFAGGLVTALAGALIYAQMMCALVVVYYVCARRSASLWERPLLCGGVYGALAYFAIFQVMVPALTGAHPKTLDMVWIATCLAVYITVVGSFCALFSRAAGAARR</sequence>
<feature type="transmembrane region" description="Helical" evidence="1">
    <location>
        <begin position="120"/>
        <end position="141"/>
    </location>
</feature>
<accession>A0A4S3KG32</accession>
<comment type="caution">
    <text evidence="2">The sequence shown here is derived from an EMBL/GenBank/DDBJ whole genome shotgun (WGS) entry which is preliminary data.</text>
</comment>
<dbReference type="Proteomes" id="UP000306317">
    <property type="component" value="Unassembled WGS sequence"/>
</dbReference>
<evidence type="ECO:0000313" key="2">
    <source>
        <dbReference type="EMBL" id="THD06914.1"/>
    </source>
</evidence>
<feature type="transmembrane region" description="Helical" evidence="1">
    <location>
        <begin position="79"/>
        <end position="108"/>
    </location>
</feature>
<feature type="transmembrane region" description="Helical" evidence="1">
    <location>
        <begin position="153"/>
        <end position="173"/>
    </location>
</feature>
<proteinExistence type="predicted"/>
<dbReference type="AlphaFoldDB" id="A0A4S3KG32"/>
<keyword evidence="1" id="KW-0472">Membrane</keyword>
<keyword evidence="1" id="KW-1133">Transmembrane helix</keyword>
<dbReference type="RefSeq" id="WP_136258790.1">
    <property type="nucleotide sequence ID" value="NZ_MWIO01000030.1"/>
</dbReference>
<organism evidence="2 3">
    <name type="scientific">Rhodanobacter lindaniclasticus</name>
    <dbReference type="NCBI Taxonomy" id="75310"/>
    <lineage>
        <taxon>Bacteria</taxon>
        <taxon>Pseudomonadati</taxon>
        <taxon>Pseudomonadota</taxon>
        <taxon>Gammaproteobacteria</taxon>
        <taxon>Lysobacterales</taxon>
        <taxon>Rhodanobacteraceae</taxon>
        <taxon>Rhodanobacter</taxon>
    </lineage>
</organism>
<dbReference type="OrthoDB" id="6025097at2"/>
<gene>
    <name evidence="2" type="ORF">B1991_11325</name>
</gene>
<evidence type="ECO:0000313" key="3">
    <source>
        <dbReference type="Proteomes" id="UP000306317"/>
    </source>
</evidence>
<keyword evidence="3" id="KW-1185">Reference proteome</keyword>
<keyword evidence="1" id="KW-0812">Transmembrane</keyword>
<dbReference type="EMBL" id="MWIO01000030">
    <property type="protein sequence ID" value="THD06914.1"/>
    <property type="molecule type" value="Genomic_DNA"/>
</dbReference>
<protein>
    <submittedName>
        <fullName evidence="2">Uncharacterized protein</fullName>
    </submittedName>
</protein>
<name>A0A4S3KG32_9GAMM</name>